<proteinExistence type="predicted"/>
<keyword evidence="2" id="KW-1185">Reference proteome</keyword>
<dbReference type="Proteomes" id="UP000239736">
    <property type="component" value="Unassembled WGS sequence"/>
</dbReference>
<name>A0A2S5JKB2_9RHOB</name>
<protein>
    <submittedName>
        <fullName evidence="1">Uncharacterized protein</fullName>
    </submittedName>
</protein>
<reference evidence="1 2" key="1">
    <citation type="submission" date="2018-01" db="EMBL/GenBank/DDBJ databases">
        <title>Genomic Encyclopedia of Archaeal and Bacterial Type Strains, Phase II (KMG-II): from individual species to whole genera.</title>
        <authorList>
            <person name="Goeker M."/>
        </authorList>
    </citation>
    <scope>NUCLEOTIDE SEQUENCE [LARGE SCALE GENOMIC DNA]</scope>
    <source>
        <strain evidence="1 2">DSM 12048</strain>
    </source>
</reference>
<dbReference type="AlphaFoldDB" id="A0A2S5JKB2"/>
<accession>A0A2S5JKB2</accession>
<gene>
    <name evidence="1" type="ORF">LV82_01089</name>
</gene>
<organism evidence="1 2">
    <name type="scientific">Albidovulum inexpectatum</name>
    <dbReference type="NCBI Taxonomy" id="196587"/>
    <lineage>
        <taxon>Bacteria</taxon>
        <taxon>Pseudomonadati</taxon>
        <taxon>Pseudomonadota</taxon>
        <taxon>Alphaproteobacteria</taxon>
        <taxon>Rhodobacterales</taxon>
        <taxon>Paracoccaceae</taxon>
        <taxon>Albidovulum</taxon>
    </lineage>
</organism>
<dbReference type="EMBL" id="PRDS01000002">
    <property type="protein sequence ID" value="PPB81872.1"/>
    <property type="molecule type" value="Genomic_DNA"/>
</dbReference>
<evidence type="ECO:0000313" key="1">
    <source>
        <dbReference type="EMBL" id="PPB81872.1"/>
    </source>
</evidence>
<comment type="caution">
    <text evidence="1">The sequence shown here is derived from an EMBL/GenBank/DDBJ whole genome shotgun (WGS) entry which is preliminary data.</text>
</comment>
<evidence type="ECO:0000313" key="2">
    <source>
        <dbReference type="Proteomes" id="UP000239736"/>
    </source>
</evidence>
<dbReference type="RefSeq" id="WP_170063358.1">
    <property type="nucleotide sequence ID" value="NZ_PRDS01000002.1"/>
</dbReference>
<sequence length="45" mass="5113">MIRIFKALVVLAVLVLIGVTIYAYLGDMQPERREVREPVELNVGQ</sequence>